<reference evidence="1 2" key="1">
    <citation type="submission" date="2019-06" db="EMBL/GenBank/DDBJ databases">
        <title>Whole genome shotgun sequence of Pseudonocardia hydrocarbonoxydans NBRC 14498.</title>
        <authorList>
            <person name="Hosoyama A."/>
            <person name="Uohara A."/>
            <person name="Ohji S."/>
            <person name="Ichikawa N."/>
        </authorList>
    </citation>
    <scope>NUCLEOTIDE SEQUENCE [LARGE SCALE GENOMIC DNA]</scope>
    <source>
        <strain evidence="1 2">NBRC 14498</strain>
    </source>
</reference>
<sequence>MDYYYQRDQARAGEMAAAMGKVGVALLALPLDEMPVIASIQVRHDAVSEGLRIEMQLGARNEPAAGLLAWAGALPESAAAGCEFRDYVRVEVVGVLDGVTVAVWDHITGREMGDAVRLLGLPLDGRTHGVSVAALRELADHDENRAAKESIRA</sequence>
<proteinExistence type="predicted"/>
<name>A0A4Y3WWD4_9PSEU</name>
<dbReference type="Proteomes" id="UP000320338">
    <property type="component" value="Unassembled WGS sequence"/>
</dbReference>
<evidence type="ECO:0000313" key="1">
    <source>
        <dbReference type="EMBL" id="GEC22878.1"/>
    </source>
</evidence>
<dbReference type="AlphaFoldDB" id="A0A4Y3WWD4"/>
<accession>A0A4Y3WWD4</accession>
<comment type="caution">
    <text evidence="1">The sequence shown here is derived from an EMBL/GenBank/DDBJ whole genome shotgun (WGS) entry which is preliminary data.</text>
</comment>
<dbReference type="EMBL" id="BJNG01000062">
    <property type="protein sequence ID" value="GEC22878.1"/>
    <property type="molecule type" value="Genomic_DNA"/>
</dbReference>
<dbReference type="RefSeq" id="WP_141282758.1">
    <property type="nucleotide sequence ID" value="NZ_BJNG01000062.1"/>
</dbReference>
<protein>
    <submittedName>
        <fullName evidence="1">Uncharacterized protein</fullName>
    </submittedName>
</protein>
<gene>
    <name evidence="1" type="ORF">PHY01_51610</name>
</gene>
<evidence type="ECO:0000313" key="2">
    <source>
        <dbReference type="Proteomes" id="UP000320338"/>
    </source>
</evidence>
<keyword evidence="2" id="KW-1185">Reference proteome</keyword>
<organism evidence="1 2">
    <name type="scientific">Pseudonocardia hydrocarbonoxydans</name>
    <dbReference type="NCBI Taxonomy" id="76726"/>
    <lineage>
        <taxon>Bacteria</taxon>
        <taxon>Bacillati</taxon>
        <taxon>Actinomycetota</taxon>
        <taxon>Actinomycetes</taxon>
        <taxon>Pseudonocardiales</taxon>
        <taxon>Pseudonocardiaceae</taxon>
        <taxon>Pseudonocardia</taxon>
    </lineage>
</organism>